<dbReference type="Proteomes" id="UP000230233">
    <property type="component" value="Chromosome V"/>
</dbReference>
<dbReference type="AlphaFoldDB" id="A0A2G5TTB7"/>
<reference evidence="3" key="1">
    <citation type="submission" date="2017-10" db="EMBL/GenBank/DDBJ databases">
        <title>Rapid genome shrinkage in a self-fertile nematode reveals novel sperm competition proteins.</title>
        <authorList>
            <person name="Yin D."/>
            <person name="Schwarz E.M."/>
            <person name="Thomas C.G."/>
            <person name="Felde R.L."/>
            <person name="Korf I.F."/>
            <person name="Cutter A.D."/>
            <person name="Schartner C.M."/>
            <person name="Ralston E.J."/>
            <person name="Meyer B.J."/>
            <person name="Haag E.S."/>
        </authorList>
    </citation>
    <scope>NUCLEOTIDE SEQUENCE [LARGE SCALE GENOMIC DNA]</scope>
    <source>
        <strain evidence="3">JU1422</strain>
    </source>
</reference>
<evidence type="ECO:0000313" key="3">
    <source>
        <dbReference type="Proteomes" id="UP000230233"/>
    </source>
</evidence>
<feature type="region of interest" description="Disordered" evidence="1">
    <location>
        <begin position="87"/>
        <end position="106"/>
    </location>
</feature>
<protein>
    <submittedName>
        <fullName evidence="2">Uncharacterized protein</fullName>
    </submittedName>
</protein>
<dbReference type="EMBL" id="PDUG01000005">
    <property type="protein sequence ID" value="PIC30341.1"/>
    <property type="molecule type" value="Genomic_DNA"/>
</dbReference>
<organism evidence="2 3">
    <name type="scientific">Caenorhabditis nigoni</name>
    <dbReference type="NCBI Taxonomy" id="1611254"/>
    <lineage>
        <taxon>Eukaryota</taxon>
        <taxon>Metazoa</taxon>
        <taxon>Ecdysozoa</taxon>
        <taxon>Nematoda</taxon>
        <taxon>Chromadorea</taxon>
        <taxon>Rhabditida</taxon>
        <taxon>Rhabditina</taxon>
        <taxon>Rhabditomorpha</taxon>
        <taxon>Rhabditoidea</taxon>
        <taxon>Rhabditidae</taxon>
        <taxon>Peloderinae</taxon>
        <taxon>Caenorhabditis</taxon>
    </lineage>
</organism>
<keyword evidence="3" id="KW-1185">Reference proteome</keyword>
<gene>
    <name evidence="2" type="primary">Cnig_chr_V.g21609</name>
    <name evidence="2" type="ORF">B9Z55_021609</name>
</gene>
<accession>A0A2G5TTB7</accession>
<comment type="caution">
    <text evidence="2">The sequence shown here is derived from an EMBL/GenBank/DDBJ whole genome shotgun (WGS) entry which is preliminary data.</text>
</comment>
<evidence type="ECO:0000256" key="1">
    <source>
        <dbReference type="SAM" id="MobiDB-lite"/>
    </source>
</evidence>
<sequence length="106" mass="12285">MADWKTEMNQCMSGRTDRKSIKQTNGGERAARRPTERFMIGRRRPGGMAEFKWQRRQGQVCSWAARRQGQVCSWAPLGPMWARRALSKETKDLDTPDDTKHKCLTD</sequence>
<evidence type="ECO:0000313" key="2">
    <source>
        <dbReference type="EMBL" id="PIC30341.1"/>
    </source>
</evidence>
<name>A0A2G5TTB7_9PELO</name>
<proteinExistence type="predicted"/>
<feature type="region of interest" description="Disordered" evidence="1">
    <location>
        <begin position="1"/>
        <end position="35"/>
    </location>
</feature>